<dbReference type="Gene3D" id="1.10.10.10">
    <property type="entry name" value="Winged helix-like DNA-binding domain superfamily/Winged helix DNA-binding domain"/>
    <property type="match status" value="1"/>
</dbReference>
<dbReference type="Proteomes" id="UP001597120">
    <property type="component" value="Unassembled WGS sequence"/>
</dbReference>
<organism evidence="4 5">
    <name type="scientific">Paenibacillus residui</name>
    <dbReference type="NCBI Taxonomy" id="629724"/>
    <lineage>
        <taxon>Bacteria</taxon>
        <taxon>Bacillati</taxon>
        <taxon>Bacillota</taxon>
        <taxon>Bacilli</taxon>
        <taxon>Bacillales</taxon>
        <taxon>Paenibacillaceae</taxon>
        <taxon>Paenibacillus</taxon>
    </lineage>
</organism>
<proteinExistence type="inferred from homology"/>
<comment type="function">
    <text evidence="1">Transcriptional repressor of xylose-utilizing enzymes.</text>
</comment>
<keyword evidence="3" id="KW-0119">Carbohydrate metabolism</keyword>
<evidence type="ECO:0000256" key="2">
    <source>
        <dbReference type="ARBA" id="ARBA00006479"/>
    </source>
</evidence>
<dbReference type="SUPFAM" id="SSF46785">
    <property type="entry name" value="Winged helix' DNA-binding domain"/>
    <property type="match status" value="1"/>
</dbReference>
<keyword evidence="3" id="KW-0859">Xylose metabolism</keyword>
<keyword evidence="5" id="KW-1185">Reference proteome</keyword>
<accession>A0ABW3D801</accession>
<comment type="similarity">
    <text evidence="2">Belongs to the ROK (NagC/XylR) family.</text>
</comment>
<name>A0ABW3D801_9BACL</name>
<dbReference type="InterPro" id="IPR000600">
    <property type="entry name" value="ROK"/>
</dbReference>
<dbReference type="EMBL" id="JBHTIU010000028">
    <property type="protein sequence ID" value="MFD0869275.1"/>
    <property type="molecule type" value="Genomic_DNA"/>
</dbReference>
<gene>
    <name evidence="4" type="ORF">ACFQ03_08935</name>
</gene>
<dbReference type="InterPro" id="IPR036388">
    <property type="entry name" value="WH-like_DNA-bd_sf"/>
</dbReference>
<evidence type="ECO:0000256" key="3">
    <source>
        <dbReference type="ARBA" id="ARBA00022629"/>
    </source>
</evidence>
<evidence type="ECO:0000313" key="4">
    <source>
        <dbReference type="EMBL" id="MFD0869275.1"/>
    </source>
</evidence>
<dbReference type="InterPro" id="IPR043129">
    <property type="entry name" value="ATPase_NBD"/>
</dbReference>
<evidence type="ECO:0000313" key="5">
    <source>
        <dbReference type="Proteomes" id="UP001597120"/>
    </source>
</evidence>
<reference evidence="5" key="1">
    <citation type="journal article" date="2019" name="Int. J. Syst. Evol. Microbiol.">
        <title>The Global Catalogue of Microorganisms (GCM) 10K type strain sequencing project: providing services to taxonomists for standard genome sequencing and annotation.</title>
        <authorList>
            <consortium name="The Broad Institute Genomics Platform"/>
            <consortium name="The Broad Institute Genome Sequencing Center for Infectious Disease"/>
            <person name="Wu L."/>
            <person name="Ma J."/>
        </authorList>
    </citation>
    <scope>NUCLEOTIDE SEQUENCE [LARGE SCALE GENOMIC DNA]</scope>
    <source>
        <strain evidence="5">CCUG 57263</strain>
    </source>
</reference>
<dbReference type="PANTHER" id="PTHR18964:SF149">
    <property type="entry name" value="BIFUNCTIONAL UDP-N-ACETYLGLUCOSAMINE 2-EPIMERASE_N-ACETYLMANNOSAMINE KINASE"/>
    <property type="match status" value="1"/>
</dbReference>
<protein>
    <submittedName>
        <fullName evidence="4">ROK family protein</fullName>
    </submittedName>
</protein>
<dbReference type="Pfam" id="PF00480">
    <property type="entry name" value="ROK"/>
    <property type="match status" value="1"/>
</dbReference>
<evidence type="ECO:0000256" key="1">
    <source>
        <dbReference type="ARBA" id="ARBA00002486"/>
    </source>
</evidence>
<dbReference type="SUPFAM" id="SSF53067">
    <property type="entry name" value="Actin-like ATPase domain"/>
    <property type="match status" value="2"/>
</dbReference>
<sequence>METVRKYKDQRGSKATIIQMLRVHGSISRMELTKLTDLSRATISIAVNELIELGLIRETEPQQSTGGRPAINLELVPNSHIILGADLIDQAWVLGAFDLLGNTLLMQRIPYASPTPEAAVQALAEELPHFVNKLDKEPIPLIGLGIPGLVDTNRGLLHSSAVLGWRQVELSRMMTDKLRWPVVVLNRSRARGLAESRYGAGRHYNQMIYIGIDTGIGAGIYVQRELIHGAIGGAGELGHTSVELDGVLCLCGNRGCLQMYAAAPAIELEARKRLREDTDSSLLREPEFDLQLLNAKQICQVADQGDELAVQVVNNAATYLGMTMANLVNLLNPEAIILGGMIPMECSTYLETAVKVMRQRSIHLLSASTVVHPAIFKDIGGALGAANFALDEHMSFSFLNV</sequence>
<comment type="caution">
    <text evidence="4">The sequence shown here is derived from an EMBL/GenBank/DDBJ whole genome shotgun (WGS) entry which is preliminary data.</text>
</comment>
<dbReference type="InterPro" id="IPR036390">
    <property type="entry name" value="WH_DNA-bd_sf"/>
</dbReference>
<dbReference type="InterPro" id="IPR049874">
    <property type="entry name" value="ROK_cs"/>
</dbReference>
<dbReference type="RefSeq" id="WP_379287564.1">
    <property type="nucleotide sequence ID" value="NZ_JBHTIU010000028.1"/>
</dbReference>
<dbReference type="PROSITE" id="PS01125">
    <property type="entry name" value="ROK"/>
    <property type="match status" value="1"/>
</dbReference>
<dbReference type="Gene3D" id="3.30.420.40">
    <property type="match status" value="2"/>
</dbReference>
<dbReference type="PANTHER" id="PTHR18964">
    <property type="entry name" value="ROK (REPRESSOR, ORF, KINASE) FAMILY"/>
    <property type="match status" value="1"/>
</dbReference>